<proteinExistence type="predicted"/>
<organism evidence="3 4">
    <name type="scientific">Solirubrobacter deserti</name>
    <dbReference type="NCBI Taxonomy" id="2282478"/>
    <lineage>
        <taxon>Bacteria</taxon>
        <taxon>Bacillati</taxon>
        <taxon>Actinomycetota</taxon>
        <taxon>Thermoleophilia</taxon>
        <taxon>Solirubrobacterales</taxon>
        <taxon>Solirubrobacteraceae</taxon>
        <taxon>Solirubrobacter</taxon>
    </lineage>
</organism>
<accession>A0ABT4RE75</accession>
<evidence type="ECO:0000256" key="1">
    <source>
        <dbReference type="SAM" id="MobiDB-lite"/>
    </source>
</evidence>
<feature type="compositionally biased region" description="Low complexity" evidence="1">
    <location>
        <begin position="1"/>
        <end position="11"/>
    </location>
</feature>
<comment type="caution">
    <text evidence="3">The sequence shown here is derived from an EMBL/GenBank/DDBJ whole genome shotgun (WGS) entry which is preliminary data.</text>
</comment>
<dbReference type="PANTHER" id="PTHR46388:SF2">
    <property type="entry name" value="NHL REPEAT-CONTAINING PROTEIN 2"/>
    <property type="match status" value="1"/>
</dbReference>
<dbReference type="Proteomes" id="UP001147700">
    <property type="component" value="Unassembled WGS sequence"/>
</dbReference>
<evidence type="ECO:0000313" key="3">
    <source>
        <dbReference type="EMBL" id="MDA0136833.1"/>
    </source>
</evidence>
<dbReference type="EMBL" id="JAPCID010000006">
    <property type="protein sequence ID" value="MDA0136833.1"/>
    <property type="molecule type" value="Genomic_DNA"/>
</dbReference>
<feature type="region of interest" description="Disordered" evidence="1">
    <location>
        <begin position="1"/>
        <end position="23"/>
    </location>
</feature>
<protein>
    <recommendedName>
        <fullName evidence="2">Teneurin NHL domain-containing protein</fullName>
    </recommendedName>
</protein>
<dbReference type="PANTHER" id="PTHR46388">
    <property type="entry name" value="NHL REPEAT-CONTAINING PROTEIN 2"/>
    <property type="match status" value="1"/>
</dbReference>
<dbReference type="InterPro" id="IPR011042">
    <property type="entry name" value="6-blade_b-propeller_TolB-like"/>
</dbReference>
<reference evidence="3" key="1">
    <citation type="submission" date="2022-10" db="EMBL/GenBank/DDBJ databases">
        <title>The WGS of Solirubrobacter sp. CPCC 204708.</title>
        <authorList>
            <person name="Jiang Z."/>
        </authorList>
    </citation>
    <scope>NUCLEOTIDE SEQUENCE</scope>
    <source>
        <strain evidence="3">CPCC 204708</strain>
    </source>
</reference>
<gene>
    <name evidence="3" type="ORF">OJ962_04930</name>
</gene>
<dbReference type="Gene3D" id="2.120.10.30">
    <property type="entry name" value="TolB, C-terminal domain"/>
    <property type="match status" value="3"/>
</dbReference>
<sequence length="456" mass="47246">MLALTGQAAQGGPPPVAPSPNACVPGTGSRNWCGDGRLGTEAKLAGPMDVASARDGALYVADTLNNVIRRITTDGVIHTIAGDAVADAMQPVEPAATAAFSGPRGVSAANDGSVLVADTGHRAIRRIAADGTVTVILGGPGQYQLRRPEDVVALPNGAYLVVDGGANKVLRVEPDGTVLRVAGVRSGRPGFTRRVLRGPTSPLRAPVQVAPLAGGALLIADFGNGSVRWLRTDGRLQTLARFTRSRAPRGVVASGGKVLASSAGGVVEFTRGNAVTPVAGTGRPGFTADTGPALSTPLNYPAQMTLAADGTLIIAEPGSDRIRRARVGSLTTIAGTDTPLPAGAATATASVSRGCAGYHPRFHIFDFLPFTDSVMRATVRRVPLKLTTSRAARVAVRLDYGSVRKARRHLGTVRNGSRTVVLHARLRRGRVYVARIDARSVGDNVTRCATRRVRAA</sequence>
<evidence type="ECO:0000313" key="4">
    <source>
        <dbReference type="Proteomes" id="UP001147700"/>
    </source>
</evidence>
<evidence type="ECO:0000259" key="2">
    <source>
        <dbReference type="Pfam" id="PF25021"/>
    </source>
</evidence>
<dbReference type="RefSeq" id="WP_270006218.1">
    <property type="nucleotide sequence ID" value="NZ_JAPCID010000006.1"/>
</dbReference>
<dbReference type="InterPro" id="IPR056822">
    <property type="entry name" value="TEN_NHL"/>
</dbReference>
<dbReference type="SUPFAM" id="SSF63829">
    <property type="entry name" value="Calcium-dependent phosphotriesterase"/>
    <property type="match status" value="1"/>
</dbReference>
<keyword evidence="4" id="KW-1185">Reference proteome</keyword>
<name>A0ABT4RE75_9ACTN</name>
<dbReference type="Pfam" id="PF25021">
    <property type="entry name" value="TEN_NHL"/>
    <property type="match status" value="1"/>
</dbReference>
<feature type="domain" description="Teneurin NHL" evidence="2">
    <location>
        <begin position="21"/>
        <end position="92"/>
    </location>
</feature>